<feature type="region of interest" description="Disordered" evidence="1">
    <location>
        <begin position="102"/>
        <end position="172"/>
    </location>
</feature>
<gene>
    <name evidence="2" type="ORF">GA0070620_0040</name>
</gene>
<dbReference type="Proteomes" id="UP000199393">
    <property type="component" value="Chromosome I"/>
</dbReference>
<reference evidence="3" key="1">
    <citation type="submission" date="2016-06" db="EMBL/GenBank/DDBJ databases">
        <authorList>
            <person name="Varghese N."/>
        </authorList>
    </citation>
    <scope>NUCLEOTIDE SEQUENCE [LARGE SCALE GENOMIC DNA]</scope>
    <source>
        <strain evidence="3">DSM 45344</strain>
    </source>
</reference>
<feature type="compositionally biased region" description="Basic and acidic residues" evidence="1">
    <location>
        <begin position="149"/>
        <end position="165"/>
    </location>
</feature>
<protein>
    <submittedName>
        <fullName evidence="2">Uncharacterized protein</fullName>
    </submittedName>
</protein>
<evidence type="ECO:0000256" key="1">
    <source>
        <dbReference type="SAM" id="MobiDB-lite"/>
    </source>
</evidence>
<evidence type="ECO:0000313" key="3">
    <source>
        <dbReference type="Proteomes" id="UP000199393"/>
    </source>
</evidence>
<feature type="region of interest" description="Disordered" evidence="1">
    <location>
        <begin position="46"/>
        <end position="65"/>
    </location>
</feature>
<dbReference type="EMBL" id="LT598496">
    <property type="protein sequence ID" value="SBV24616.1"/>
    <property type="molecule type" value="Genomic_DNA"/>
</dbReference>
<name>A0A1C3MWB8_9ACTN</name>
<accession>A0A1C3MWB8</accession>
<organism evidence="2 3">
    <name type="scientific">Micromonospora krabiensis</name>
    <dbReference type="NCBI Taxonomy" id="307121"/>
    <lineage>
        <taxon>Bacteria</taxon>
        <taxon>Bacillati</taxon>
        <taxon>Actinomycetota</taxon>
        <taxon>Actinomycetes</taxon>
        <taxon>Micromonosporales</taxon>
        <taxon>Micromonosporaceae</taxon>
        <taxon>Micromonospora</taxon>
    </lineage>
</organism>
<proteinExistence type="predicted"/>
<dbReference type="STRING" id="307121.GA0070620_0040"/>
<evidence type="ECO:0000313" key="2">
    <source>
        <dbReference type="EMBL" id="SBV24616.1"/>
    </source>
</evidence>
<dbReference type="AlphaFoldDB" id="A0A1C3MWB8"/>
<sequence length="224" mass="24339">MADTERDLLRPDLWDLLLPALKAARRAGREYEGRGKYVPRQSVTKYRGNDAGWPQTTENTLGSGADDGPINWPEMFGPDPGLLTRIPVSDVPCRIRNANGSPLVPAEATGQEAEGDAGAGSYSAEADAFEPEHAARVQPPHCHSPRPGPARERSVPTFPGRDRSCTRRSLMPSTLLPPPMAILYGLLKRWAVRSASDRRRRVPVVRAGMVESRATPSTVDAAVV</sequence>
<keyword evidence="3" id="KW-1185">Reference proteome</keyword>